<evidence type="ECO:0000259" key="5">
    <source>
        <dbReference type="Pfam" id="PF04085"/>
    </source>
</evidence>
<evidence type="ECO:0000256" key="3">
    <source>
        <dbReference type="ARBA" id="ARBA00022960"/>
    </source>
</evidence>
<comment type="caution">
    <text evidence="6">The sequence shown here is derived from an EMBL/GenBank/DDBJ whole genome shotgun (WGS) entry which is preliminary data.</text>
</comment>
<feature type="domain" description="Rod shape-determining protein MreC beta-barrel core" evidence="5">
    <location>
        <begin position="97"/>
        <end position="234"/>
    </location>
</feature>
<dbReference type="GO" id="GO:0005886">
    <property type="term" value="C:plasma membrane"/>
    <property type="evidence" value="ECO:0007669"/>
    <property type="project" value="TreeGrafter"/>
</dbReference>
<dbReference type="EMBL" id="MHJJ01000006">
    <property type="protein sequence ID" value="OGY65852.1"/>
    <property type="molecule type" value="Genomic_DNA"/>
</dbReference>
<accession>A0A1G1ZMM0</accession>
<dbReference type="Gene3D" id="2.40.10.350">
    <property type="entry name" value="Rod shape-determining protein MreC, domain 2"/>
    <property type="match status" value="1"/>
</dbReference>
<dbReference type="Proteomes" id="UP000177942">
    <property type="component" value="Unassembled WGS sequence"/>
</dbReference>
<dbReference type="AlphaFoldDB" id="A0A1G1ZMM0"/>
<dbReference type="InterPro" id="IPR042175">
    <property type="entry name" value="Cell/Rod_MreC_2"/>
</dbReference>
<sequence length="235" mass="26427">MILRIVIVAALLLLFFYGNFFIVQKGIFVSRVTQTFALPILLIKTLFIGANNYQEFIALNLENENLKSQISQLKNSAKILSGGDHRKLLVKIYSTYPLNNQSRITINAGRRAGIKELAPVTAGENILFGQVLEVFDDYSVTRTIFDADWRLSVKIGDERITALMVGGLLPRLTMIAKDKVLENGQEVYSVGKDFPYGIKLGEVKNIKTAPTEVFQEAELDLSYNFSDLDELYVHD</sequence>
<dbReference type="STRING" id="1798407.A3A16_02185"/>
<keyword evidence="3" id="KW-0133">Cell shape</keyword>
<protein>
    <recommendedName>
        <fullName evidence="2">Cell shape-determining protein MreC</fullName>
    </recommendedName>
    <alternativeName>
        <fullName evidence="4">Cell shape protein MreC</fullName>
    </alternativeName>
</protein>
<evidence type="ECO:0000256" key="4">
    <source>
        <dbReference type="ARBA" id="ARBA00032089"/>
    </source>
</evidence>
<comment type="similarity">
    <text evidence="1">Belongs to the MreC family.</text>
</comment>
<dbReference type="InterPro" id="IPR042177">
    <property type="entry name" value="Cell/Rod_1"/>
</dbReference>
<evidence type="ECO:0000313" key="6">
    <source>
        <dbReference type="EMBL" id="OGY65852.1"/>
    </source>
</evidence>
<gene>
    <name evidence="6" type="ORF">A3A16_02185</name>
</gene>
<evidence type="ECO:0000256" key="1">
    <source>
        <dbReference type="ARBA" id="ARBA00009369"/>
    </source>
</evidence>
<dbReference type="Gene3D" id="2.40.10.340">
    <property type="entry name" value="Rod shape-determining protein MreC, domain 1"/>
    <property type="match status" value="1"/>
</dbReference>
<evidence type="ECO:0000313" key="7">
    <source>
        <dbReference type="Proteomes" id="UP000177942"/>
    </source>
</evidence>
<evidence type="ECO:0000256" key="2">
    <source>
        <dbReference type="ARBA" id="ARBA00013855"/>
    </source>
</evidence>
<name>A0A1G1ZMM0_9BACT</name>
<dbReference type="PANTHER" id="PTHR34138">
    <property type="entry name" value="CELL SHAPE-DETERMINING PROTEIN MREC"/>
    <property type="match status" value="1"/>
</dbReference>
<dbReference type="GO" id="GO:0008360">
    <property type="term" value="P:regulation of cell shape"/>
    <property type="evidence" value="ECO:0007669"/>
    <property type="project" value="UniProtKB-KW"/>
</dbReference>
<organism evidence="6 7">
    <name type="scientific">Candidatus Harrisonbacteria bacterium RIFCSPLOWO2_01_FULL_44_18</name>
    <dbReference type="NCBI Taxonomy" id="1798407"/>
    <lineage>
        <taxon>Bacteria</taxon>
        <taxon>Candidatus Harrisoniibacteriota</taxon>
    </lineage>
</organism>
<dbReference type="InterPro" id="IPR007221">
    <property type="entry name" value="MreC"/>
</dbReference>
<dbReference type="PANTHER" id="PTHR34138:SF1">
    <property type="entry name" value="CELL SHAPE-DETERMINING PROTEIN MREC"/>
    <property type="match status" value="1"/>
</dbReference>
<proteinExistence type="inferred from homology"/>
<dbReference type="Pfam" id="PF04085">
    <property type="entry name" value="MreC"/>
    <property type="match status" value="1"/>
</dbReference>
<dbReference type="InterPro" id="IPR055342">
    <property type="entry name" value="MreC_beta-barrel_core"/>
</dbReference>
<reference evidence="6 7" key="1">
    <citation type="journal article" date="2016" name="Nat. Commun.">
        <title>Thousands of microbial genomes shed light on interconnected biogeochemical processes in an aquifer system.</title>
        <authorList>
            <person name="Anantharaman K."/>
            <person name="Brown C.T."/>
            <person name="Hug L.A."/>
            <person name="Sharon I."/>
            <person name="Castelle C.J."/>
            <person name="Probst A.J."/>
            <person name="Thomas B.C."/>
            <person name="Singh A."/>
            <person name="Wilkins M.J."/>
            <person name="Karaoz U."/>
            <person name="Brodie E.L."/>
            <person name="Williams K.H."/>
            <person name="Hubbard S.S."/>
            <person name="Banfield J.F."/>
        </authorList>
    </citation>
    <scope>NUCLEOTIDE SEQUENCE [LARGE SCALE GENOMIC DNA]</scope>
</reference>